<feature type="compositionally biased region" description="Polar residues" evidence="4">
    <location>
        <begin position="2424"/>
        <end position="2442"/>
    </location>
</feature>
<dbReference type="InterPro" id="IPR019734">
    <property type="entry name" value="TPR_rpt"/>
</dbReference>
<evidence type="ECO:0000256" key="1">
    <source>
        <dbReference type="ARBA" id="ARBA00004123"/>
    </source>
</evidence>
<reference evidence="5" key="1">
    <citation type="submission" date="2021-11" db="EMBL/GenBank/DDBJ databases">
        <authorList>
            <person name="Schell T."/>
        </authorList>
    </citation>
    <scope>NUCLEOTIDE SEQUENCE</scope>
    <source>
        <strain evidence="5">M5</strain>
    </source>
</reference>
<name>A0A8J2WP54_9CRUS</name>
<feature type="compositionally biased region" description="Basic and acidic residues" evidence="4">
    <location>
        <begin position="2088"/>
        <end position="2100"/>
    </location>
</feature>
<proteinExistence type="predicted"/>
<dbReference type="GO" id="GO:0005634">
    <property type="term" value="C:nucleus"/>
    <property type="evidence" value="ECO:0007669"/>
    <property type="project" value="UniProtKB-SubCell"/>
</dbReference>
<feature type="region of interest" description="Disordered" evidence="4">
    <location>
        <begin position="1332"/>
        <end position="1362"/>
    </location>
</feature>
<evidence type="ECO:0000256" key="4">
    <source>
        <dbReference type="SAM" id="MobiDB-lite"/>
    </source>
</evidence>
<sequence>MLRIAALNEELSEESSGLDEPIVPTKEVEEADSLNLYKEALDLRQKNEFDAALKLFHHTLALPCIENALLDEKENKDNKDIGNLSSCLQIKYACLKNIGALCAAKGSFDEALDAYLEAVEVDPLDVTVWYNIGKISMSLKNFQLARHAFIQGLQCSPNHWPCLDGIISVLFGLGDDVLCLNYINIALGKDSLYTKGLILRDSIFQISPSLKIDLKQIFNEKWIHLFENYPYSEEEKKECLNEAQRLREEVGGLYTEFILPNISLTKKIESLSWVAVGESLLVTYRSISESNDPLKMSCPVELELPKDKEDISKVSVDPSSTASSNIIEMMEYSDGLTEQPLTMETSAGKEYFRVDDASDQKESPRKISASEETAKSDVEAHSDPSLKAEAFIKSESRKRKRSMENGISVSEKEIQRRSTRSRAYAQQVEEDIYSLRAELRSFLPTCLLLDENFDLAKETKPDDTVNPAANDHCLVLEDIPILEEHKSVIIFLEKAQKPKRKIIDLLEDFCVCVTKLNSFRWTNELSNIFKDVYQAVRSVFHVYDIFQQPKEKSCEVVGLEMLIHAEILVSSQKNDPNTPIPSWFIEDLMHLYQCTDPIDTQSAFSNIFQTRVFWLHCNWHFQNGRIEVASTYLQMAKDCFQPPNVEDSLLRVFSPIVTHSIDKFIILNLPDFNEMEEVLVRTMQLEDIITLHKKKKYKQLVNILKATFIIPESKASNHKYRVPVDRPTQINMLLEGLSALEDFDEYLIWGEKSLDESTSQYLEAYNRKSTEEGAASDQPSGVQAASDWSKVIEKISNEIEEILHFKRTSLSVLNRRSLGRLAENLVLLCSHQLEAPDTTSKMPLGSPIFWVLLHRVIEFEENRIALAKKNERVSQNVQNTTQNESEEEGDEALPCSILFLISAHDLLGKHSWCMLDSGVFVLYLLEVLMRKRRVTQDYEDREELGRAIEQASFCALGYPTTKKSKSRSLTDHSVTSVPFTWNRVLLLAEFFLPIRQDLPEFDTVKPTSNAEQEMLLQKVSSLIPPELDPRNRLEDIQSFIQGQRSDIPKYLHHSCVPSEVENVFYLLGDYYFKNKDWTKAIENYILDLALVPDRFDSWAAVALAIGSRLETKLNSCERLKNLATFLDRAEAALRCFRRALFLRPLQTTLWIEQGSTAYMLHSFCSQLLRNETDSLSIEMFERLEREKDRMLDIAHDCFIAADRASLTGMKKGNRDDQDERWLHHYMLGKVAEKRSKPFGELIEHYQRAAKLLEESSATYPKRIPYNTPPHLSVEALEIHYRIHSHCLKTLMNLEGRPQDTAACFEISKQLQTASKGAFALGGRKVSVEQKEDILEKETKKRKASKHEDEKPTKKTNVDSAPEAKLEGRAATIHDVTIILNEILEKAVQIAKPCTFTMHEDVLLKLPIESTNEEYTTSTPTVSGIDQQIEIASEPPKPSICEFHQNPSSSASSTSDSSSSDSDSESSSTSDSPDEIKHKKEDFKKIAVSAHGSEPVPDLQAMVEICFVAIKECVGRFPHFYKGLYRLAHYFFHSKVNRNIEACRELLFGRPLSASIVQLQQQQGSAQIRFLPTGIAGLFTEWRSNNFFHGIWRIPINEIDRPGCFASHMGRSAALLLDVLRETRDHRLLMELALALQPEPEPDKKYLFDSEREQQASLALSLMVQVLRSRLQEIKDSSNTVLSGIDDLKHSSPQQGSPSSSKKLSLLMDTFRAYDRIERNLPGQETIFGALLIEGFKIYRGTKDNNESDANWMEQALAFCRNKQAQSRARVGGVRGGLASSLGVVSTRGKRAYVTGRRGRPPGASRPTPVRDILNSGSLPIQTPPSTSSGQNNANVMQEAMKLLQSAGGSINNLPQHLKNIPGISNLLALFSNPTGEKAPSDVPVPVATVSVARSTLKKDAPTPPKLVAPTLVTPAVSSTPQPISQTSSMSNPLLQTLASMGGTSVSGTPTSPSLASLGMLDPALLAMFSNPYFNPMSMFGIGGPMGAADASSMSKMQQDYQQQLSNWMQTALAQSYVMSNLTPPYFPSSQRGRGRGIRKSSSNRANVKTNSATTESFKATTSAASEAYSFAMASTNKTSTQDLSSRNKPLDFMRRSDSTEGSKSSGKSMENRASLTAKFPNDFKLPPPLFESSMMRPPTHQEAGIKPKSVSSAESSKKKLPAASSSYPAGKPHKRAITTPTVDVSKLIAGFSPAFDNVRMGKLETKTTDNLPSVRGKTPKDLHTTAHSSKQSSKSVGSKDIPASPFPIISLGRDITVTATTASTKPIVSHSTFLSSTSSTGRLKQSQFSQPSSHTNTGYSGIASTSQQFPHIVGSSGRSDPHNIAFSVLQNLPSSMSLLVKPNSAPHSKHVSKEQMGPMDLVVNKSSQHLNNQNQMVALPKLTPAPKLQGSKKGNQVNSPQAPPLSFKAVSSSSPIPPFLPNTGAPSQSPQIAVPRNSSNQKTVKRKAFEKDSGDDSDVVVLD</sequence>
<feature type="compositionally biased region" description="Polar residues" evidence="4">
    <location>
        <begin position="2101"/>
        <end position="2114"/>
    </location>
</feature>
<evidence type="ECO:0000313" key="6">
    <source>
        <dbReference type="Proteomes" id="UP000789390"/>
    </source>
</evidence>
<gene>
    <name evidence="5" type="ORF">DGAL_LOCUS15818</name>
</gene>
<evidence type="ECO:0000313" key="5">
    <source>
        <dbReference type="EMBL" id="CAH0112106.1"/>
    </source>
</evidence>
<feature type="region of interest" description="Disordered" evidence="4">
    <location>
        <begin position="1789"/>
        <end position="1831"/>
    </location>
</feature>
<dbReference type="PANTHER" id="PTHR15502:SF7">
    <property type="entry name" value="CALCINEURIN-BINDING PROTEIN CABIN-1"/>
    <property type="match status" value="1"/>
</dbReference>
<feature type="compositionally biased region" description="Polar residues" evidence="4">
    <location>
        <begin position="2075"/>
        <end position="2087"/>
    </location>
</feature>
<protein>
    <recommendedName>
        <fullName evidence="7">Calcineurin-binding protein cabin-1</fullName>
    </recommendedName>
</protein>
<dbReference type="Pfam" id="PF13414">
    <property type="entry name" value="TPR_11"/>
    <property type="match status" value="1"/>
</dbReference>
<keyword evidence="3" id="KW-0802">TPR repeat</keyword>
<dbReference type="PANTHER" id="PTHR15502">
    <property type="entry name" value="CALCINEURIN-BINDING PROTEIN CABIN 1-RELATED"/>
    <property type="match status" value="1"/>
</dbReference>
<organism evidence="5 6">
    <name type="scientific">Daphnia galeata</name>
    <dbReference type="NCBI Taxonomy" id="27404"/>
    <lineage>
        <taxon>Eukaryota</taxon>
        <taxon>Metazoa</taxon>
        <taxon>Ecdysozoa</taxon>
        <taxon>Arthropoda</taxon>
        <taxon>Crustacea</taxon>
        <taxon>Branchiopoda</taxon>
        <taxon>Diplostraca</taxon>
        <taxon>Cladocera</taxon>
        <taxon>Anomopoda</taxon>
        <taxon>Daphniidae</taxon>
        <taxon>Daphnia</taxon>
    </lineage>
</organism>
<feature type="region of interest" description="Disordered" evidence="4">
    <location>
        <begin position="2024"/>
        <end position="2058"/>
    </location>
</feature>
<feature type="region of interest" description="Disordered" evidence="4">
    <location>
        <begin position="2384"/>
        <end position="2463"/>
    </location>
</feature>
<dbReference type="GO" id="GO:0031491">
    <property type="term" value="F:nucleosome binding"/>
    <property type="evidence" value="ECO:0007669"/>
    <property type="project" value="TreeGrafter"/>
</dbReference>
<feature type="region of interest" description="Disordered" evidence="4">
    <location>
        <begin position="1436"/>
        <end position="1476"/>
    </location>
</feature>
<keyword evidence="6" id="KW-1185">Reference proteome</keyword>
<feature type="compositionally biased region" description="Polar residues" evidence="4">
    <location>
        <begin position="2045"/>
        <end position="2058"/>
    </location>
</feature>
<dbReference type="GO" id="GO:0006325">
    <property type="term" value="P:chromatin organization"/>
    <property type="evidence" value="ECO:0007669"/>
    <property type="project" value="InterPro"/>
</dbReference>
<feature type="repeat" description="TPR" evidence="3">
    <location>
        <begin position="126"/>
        <end position="159"/>
    </location>
</feature>
<dbReference type="EMBL" id="CAKKLH010000322">
    <property type="protein sequence ID" value="CAH0112106.1"/>
    <property type="molecule type" value="Genomic_DNA"/>
</dbReference>
<feature type="compositionally biased region" description="Basic and acidic residues" evidence="4">
    <location>
        <begin position="1345"/>
        <end position="1362"/>
    </location>
</feature>
<evidence type="ECO:0000256" key="2">
    <source>
        <dbReference type="ARBA" id="ARBA00023242"/>
    </source>
</evidence>
<dbReference type="Proteomes" id="UP000789390">
    <property type="component" value="Unassembled WGS sequence"/>
</dbReference>
<dbReference type="OrthoDB" id="6376137at2759"/>
<feature type="compositionally biased region" description="Basic and acidic residues" evidence="4">
    <location>
        <begin position="350"/>
        <end position="395"/>
    </location>
</feature>
<dbReference type="InterPro" id="IPR011990">
    <property type="entry name" value="TPR-like_helical_dom_sf"/>
</dbReference>
<feature type="compositionally biased region" description="Low complexity" evidence="4">
    <location>
        <begin position="1446"/>
        <end position="1470"/>
    </location>
</feature>
<dbReference type="SUPFAM" id="SSF48452">
    <property type="entry name" value="TPR-like"/>
    <property type="match status" value="2"/>
</dbReference>
<dbReference type="Gene3D" id="1.25.40.10">
    <property type="entry name" value="Tetratricopeptide repeat domain"/>
    <property type="match status" value="2"/>
</dbReference>
<dbReference type="PROSITE" id="PS50005">
    <property type="entry name" value="TPR"/>
    <property type="match status" value="3"/>
</dbReference>
<feature type="repeat" description="TPR" evidence="3">
    <location>
        <begin position="1061"/>
        <end position="1094"/>
    </location>
</feature>
<feature type="repeat" description="TPR" evidence="3">
    <location>
        <begin position="92"/>
        <end position="125"/>
    </location>
</feature>
<comment type="subcellular location">
    <subcellularLocation>
        <location evidence="1">Nucleus</location>
    </subcellularLocation>
</comment>
<comment type="caution">
    <text evidence="5">The sequence shown here is derived from an EMBL/GenBank/DDBJ whole genome shotgun (WGS) entry which is preliminary data.</text>
</comment>
<evidence type="ECO:0008006" key="7">
    <source>
        <dbReference type="Google" id="ProtNLM"/>
    </source>
</evidence>
<accession>A0A8J2WP54</accession>
<feature type="region of interest" description="Disordered" evidence="4">
    <location>
        <begin position="347"/>
        <end position="418"/>
    </location>
</feature>
<feature type="compositionally biased region" description="Polar residues" evidence="4">
    <location>
        <begin position="2281"/>
        <end position="2303"/>
    </location>
</feature>
<feature type="region of interest" description="Disordered" evidence="4">
    <location>
        <begin position="2206"/>
        <end position="2241"/>
    </location>
</feature>
<feature type="compositionally biased region" description="Polar residues" evidence="4">
    <location>
        <begin position="1814"/>
        <end position="1831"/>
    </location>
</feature>
<feature type="region of interest" description="Disordered" evidence="4">
    <location>
        <begin position="2075"/>
        <end position="2175"/>
    </location>
</feature>
<feature type="region of interest" description="Disordered" evidence="4">
    <location>
        <begin position="2272"/>
        <end position="2303"/>
    </location>
</feature>
<keyword evidence="2" id="KW-0539">Nucleus</keyword>
<dbReference type="InterPro" id="IPR033053">
    <property type="entry name" value="Hir3/CABIN1"/>
</dbReference>
<feature type="compositionally biased region" description="Low complexity" evidence="4">
    <location>
        <begin position="2228"/>
        <end position="2239"/>
    </location>
</feature>
<dbReference type="SMART" id="SM00028">
    <property type="entry name" value="TPR"/>
    <property type="match status" value="3"/>
</dbReference>
<evidence type="ECO:0000256" key="3">
    <source>
        <dbReference type="PROSITE-ProRule" id="PRU00339"/>
    </source>
</evidence>